<dbReference type="InterPro" id="IPR009078">
    <property type="entry name" value="Ferritin-like_SF"/>
</dbReference>
<dbReference type="InterPro" id="IPR012078">
    <property type="entry name" value="MP_mOase_hydro"/>
</dbReference>
<evidence type="ECO:0000256" key="1">
    <source>
        <dbReference type="ARBA" id="ARBA00023002"/>
    </source>
</evidence>
<evidence type="ECO:0000313" key="3">
    <source>
        <dbReference type="EMBL" id="SEP88634.1"/>
    </source>
</evidence>
<dbReference type="InterPro" id="IPR012348">
    <property type="entry name" value="RNR-like"/>
</dbReference>
<dbReference type="EMBL" id="FOFS01000002">
    <property type="protein sequence ID" value="SEP88634.1"/>
    <property type="molecule type" value="Genomic_DNA"/>
</dbReference>
<keyword evidence="2 3" id="KW-0503">Monooxygenase</keyword>
<dbReference type="GO" id="GO:0016709">
    <property type="term" value="F:oxidoreductase activity, acting on paired donors, with incorporation or reduction of molecular oxygen, NAD(P)H as one donor, and incorporation of one atom of oxygen"/>
    <property type="evidence" value="ECO:0007669"/>
    <property type="project" value="InterPro"/>
</dbReference>
<dbReference type="STRING" id="489703.SAMN04488038_102103"/>
<gene>
    <name evidence="3" type="ORF">SAMN04488038_102103</name>
</gene>
<dbReference type="PIRSF" id="PIRSF000040">
    <property type="entry name" value="MMOH_comp"/>
    <property type="match status" value="1"/>
</dbReference>
<sequence>MHIDLKTVKINPLRQTFANVATRIGGDKAASRYQEATLGLQPDANFHYRPTWDPGYELFDPARTAIKMKDWYAFKDPRQFYYGNWTMTRARQQDAMESNFDFVESRGLDAALPAELKRTALNLLLPLRHVAWGANMNNFSICAYGYGTAITAPCSFHAMDQLGIAQYITRLGLLLVGPDALDAAKQAWLKLPEWQGLRHYVEDSFVEKDWFSLFVAQNFVLDGLLYPLIYDRIVDDHLAMNGGSAIAMLTAFMSEWNAEVTKWIDAQIKTAAAESAENRELISSWVRAYRDRVAAALLPIAGIALGDVAQEAVDEVLGQFNTRAAKLGLSV</sequence>
<keyword evidence="4" id="KW-1185">Reference proteome</keyword>
<dbReference type="Gene3D" id="1.10.620.20">
    <property type="entry name" value="Ribonucleotide Reductase, subunit A"/>
    <property type="match status" value="1"/>
</dbReference>
<organism evidence="3 4">
    <name type="scientific">Solimonas aquatica</name>
    <dbReference type="NCBI Taxonomy" id="489703"/>
    <lineage>
        <taxon>Bacteria</taxon>
        <taxon>Pseudomonadati</taxon>
        <taxon>Pseudomonadota</taxon>
        <taxon>Gammaproteobacteria</taxon>
        <taxon>Nevskiales</taxon>
        <taxon>Nevskiaceae</taxon>
        <taxon>Solimonas</taxon>
    </lineage>
</organism>
<dbReference type="Pfam" id="PF02332">
    <property type="entry name" value="Phenol_Hydrox"/>
    <property type="match status" value="1"/>
</dbReference>
<dbReference type="Proteomes" id="UP000199233">
    <property type="component" value="Unassembled WGS sequence"/>
</dbReference>
<evidence type="ECO:0000313" key="4">
    <source>
        <dbReference type="Proteomes" id="UP000199233"/>
    </source>
</evidence>
<dbReference type="AlphaFoldDB" id="A0A1H9BI19"/>
<proteinExistence type="predicted"/>
<dbReference type="InterPro" id="IPR003430">
    <property type="entry name" value="Phenol_Hydrox"/>
</dbReference>
<name>A0A1H9BI19_9GAMM</name>
<keyword evidence="1" id="KW-0560">Oxidoreductase</keyword>
<protein>
    <submittedName>
        <fullName evidence="3">Phenol 2-monooxygenase P1 subunit</fullName>
    </submittedName>
</protein>
<evidence type="ECO:0000256" key="2">
    <source>
        <dbReference type="ARBA" id="ARBA00023033"/>
    </source>
</evidence>
<dbReference type="CDD" id="cd01058">
    <property type="entry name" value="AAMH_B"/>
    <property type="match status" value="1"/>
</dbReference>
<dbReference type="SUPFAM" id="SSF47240">
    <property type="entry name" value="Ferritin-like"/>
    <property type="match status" value="1"/>
</dbReference>
<reference evidence="4" key="1">
    <citation type="submission" date="2016-10" db="EMBL/GenBank/DDBJ databases">
        <authorList>
            <person name="Varghese N."/>
            <person name="Submissions S."/>
        </authorList>
    </citation>
    <scope>NUCLEOTIDE SEQUENCE [LARGE SCALE GENOMIC DNA]</scope>
    <source>
        <strain evidence="4">DSM 25927</strain>
    </source>
</reference>
<dbReference type="OrthoDB" id="9806768at2"/>
<dbReference type="RefSeq" id="WP_093281939.1">
    <property type="nucleotide sequence ID" value="NZ_FOFS01000002.1"/>
</dbReference>
<accession>A0A1H9BI19</accession>